<evidence type="ECO:0000259" key="7">
    <source>
        <dbReference type="Pfam" id="PF08240"/>
    </source>
</evidence>
<evidence type="ECO:0000256" key="4">
    <source>
        <dbReference type="ARBA" id="ARBA00022833"/>
    </source>
</evidence>
<dbReference type="Proteomes" id="UP000732378">
    <property type="component" value="Unassembled WGS sequence"/>
</dbReference>
<dbReference type="Gene3D" id="3.90.180.10">
    <property type="entry name" value="Medium-chain alcohol dehydrogenases, catalytic domain"/>
    <property type="match status" value="1"/>
</dbReference>
<dbReference type="InterPro" id="IPR013149">
    <property type="entry name" value="ADH-like_C"/>
</dbReference>
<evidence type="ECO:0000256" key="2">
    <source>
        <dbReference type="ARBA" id="ARBA00008072"/>
    </source>
</evidence>
<dbReference type="InterPro" id="IPR036291">
    <property type="entry name" value="NAD(P)-bd_dom_sf"/>
</dbReference>
<dbReference type="PANTHER" id="PTHR43161">
    <property type="entry name" value="SORBITOL DEHYDROGENASE"/>
    <property type="match status" value="1"/>
</dbReference>
<dbReference type="InterPro" id="IPR011032">
    <property type="entry name" value="GroES-like_sf"/>
</dbReference>
<comment type="similarity">
    <text evidence="2">Belongs to the zinc-containing alcohol dehydrogenase family.</text>
</comment>
<feature type="domain" description="Alcohol dehydrogenase-like C-terminal" evidence="6">
    <location>
        <begin position="180"/>
        <end position="292"/>
    </location>
</feature>
<dbReference type="RefSeq" id="WP_193669555.1">
    <property type="nucleotide sequence ID" value="NZ_JACDTV010000009.1"/>
</dbReference>
<keyword evidence="4" id="KW-0862">Zinc</keyword>
<dbReference type="InterPro" id="IPR013154">
    <property type="entry name" value="ADH-like_N"/>
</dbReference>
<keyword evidence="9" id="KW-1185">Reference proteome</keyword>
<evidence type="ECO:0000313" key="9">
    <source>
        <dbReference type="Proteomes" id="UP000732378"/>
    </source>
</evidence>
<comment type="caution">
    <text evidence="8">The sequence shown here is derived from an EMBL/GenBank/DDBJ whole genome shotgun (WGS) entry which is preliminary data.</text>
</comment>
<gene>
    <name evidence="8" type="ORF">JOE61_002267</name>
</gene>
<reference evidence="8 9" key="1">
    <citation type="submission" date="2021-01" db="EMBL/GenBank/DDBJ databases">
        <title>Sequencing the genomes of 1000 actinobacteria strains.</title>
        <authorList>
            <person name="Klenk H.-P."/>
        </authorList>
    </citation>
    <scope>NUCLEOTIDE SEQUENCE [LARGE SCALE GENOMIC DNA]</scope>
    <source>
        <strain evidence="8 9">DSM 18239</strain>
    </source>
</reference>
<evidence type="ECO:0000259" key="6">
    <source>
        <dbReference type="Pfam" id="PF00107"/>
    </source>
</evidence>
<dbReference type="EMBL" id="JAFBBZ010000001">
    <property type="protein sequence ID" value="MBM7508453.1"/>
    <property type="molecule type" value="Genomic_DNA"/>
</dbReference>
<sequence>MGTTTPGLVFHGPHDVRVEELVQPPLGRCDVLLDVEACGVCGSDLASYAHGHYIEPGQVMGHELSATVAALGDALEGLRVGERVAVRPMRSCGTCDYCAEGDTHLCGATAGRSLGYGVQGAFARQLLVPDVVVGRDLLPVPDHVDPFDLLWAEPLAVALHAVRLVGPASKRRLLVTGAGAVGLAVTSAAIALGLEVEVVEPLAERRAAARDVGASAWAPGELAETATFDALVDASGVPAAVTAVLSLLSPTAPVVLVGLNDAAVPWPVGAHRVSGSFAYVDSDFADAVDLISTGRVSLGAMVTHRYALEDADRALGAPHPDDHVVKAAIVPRA</sequence>
<dbReference type="Pfam" id="PF08240">
    <property type="entry name" value="ADH_N"/>
    <property type="match status" value="1"/>
</dbReference>
<evidence type="ECO:0000313" key="8">
    <source>
        <dbReference type="EMBL" id="MBM7508453.1"/>
    </source>
</evidence>
<comment type="cofactor">
    <cofactor evidence="1">
        <name>Zn(2+)</name>
        <dbReference type="ChEBI" id="CHEBI:29105"/>
    </cofactor>
</comment>
<evidence type="ECO:0000256" key="5">
    <source>
        <dbReference type="ARBA" id="ARBA00023002"/>
    </source>
</evidence>
<feature type="domain" description="Alcohol dehydrogenase-like N-terminal" evidence="7">
    <location>
        <begin position="30"/>
        <end position="131"/>
    </location>
</feature>
<organism evidence="8 9">
    <name type="scientific">Nocardioides salarius</name>
    <dbReference type="NCBI Taxonomy" id="374513"/>
    <lineage>
        <taxon>Bacteria</taxon>
        <taxon>Bacillati</taxon>
        <taxon>Actinomycetota</taxon>
        <taxon>Actinomycetes</taxon>
        <taxon>Propionibacteriales</taxon>
        <taxon>Nocardioidaceae</taxon>
        <taxon>Nocardioides</taxon>
    </lineage>
</organism>
<dbReference type="SUPFAM" id="SSF51735">
    <property type="entry name" value="NAD(P)-binding Rossmann-fold domains"/>
    <property type="match status" value="1"/>
</dbReference>
<proteinExistence type="inferred from homology"/>
<dbReference type="SUPFAM" id="SSF50129">
    <property type="entry name" value="GroES-like"/>
    <property type="match status" value="1"/>
</dbReference>
<evidence type="ECO:0000256" key="1">
    <source>
        <dbReference type="ARBA" id="ARBA00001947"/>
    </source>
</evidence>
<dbReference type="Pfam" id="PF00107">
    <property type="entry name" value="ADH_zinc_N"/>
    <property type="match status" value="1"/>
</dbReference>
<keyword evidence="3" id="KW-0479">Metal-binding</keyword>
<dbReference type="Gene3D" id="3.40.50.720">
    <property type="entry name" value="NAD(P)-binding Rossmann-like Domain"/>
    <property type="match status" value="1"/>
</dbReference>
<evidence type="ECO:0000256" key="3">
    <source>
        <dbReference type="ARBA" id="ARBA00022723"/>
    </source>
</evidence>
<accession>A0ABS2MB75</accession>
<name>A0ABS2MB75_9ACTN</name>
<keyword evidence="5" id="KW-0560">Oxidoreductase</keyword>
<protein>
    <submittedName>
        <fullName evidence="8">Threonine dehydrogenase-like Zn-dependent dehydrogenase</fullName>
    </submittedName>
</protein>